<proteinExistence type="predicted"/>
<name>A0ABX0VVU8_9RHOB</name>
<dbReference type="RefSeq" id="WP_167637617.1">
    <property type="nucleotide sequence ID" value="NZ_JAATOP010000004.1"/>
</dbReference>
<reference evidence="2 3" key="1">
    <citation type="submission" date="2020-03" db="EMBL/GenBank/DDBJ databases">
        <title>Bacterial isolates of synthetic phycosphere.</title>
        <authorList>
            <person name="Fu H."/>
            <person name="Moran M.A."/>
        </authorList>
    </citation>
    <scope>NUCLEOTIDE SEQUENCE [LARGE SCALE GENOMIC DNA]</scope>
    <source>
        <strain evidence="2 3">HF1</strain>
    </source>
</reference>
<protein>
    <submittedName>
        <fullName evidence="2">DUF1127 domain-containing protein</fullName>
    </submittedName>
</protein>
<gene>
    <name evidence="2" type="ORF">HCZ30_07260</name>
</gene>
<dbReference type="Pfam" id="PF06568">
    <property type="entry name" value="YjiS-like"/>
    <property type="match status" value="1"/>
</dbReference>
<dbReference type="EMBL" id="JAATOP010000004">
    <property type="protein sequence ID" value="NIY72231.1"/>
    <property type="molecule type" value="Genomic_DNA"/>
</dbReference>
<evidence type="ECO:0000259" key="1">
    <source>
        <dbReference type="Pfam" id="PF06568"/>
    </source>
</evidence>
<dbReference type="Proteomes" id="UP000709466">
    <property type="component" value="Unassembled WGS sequence"/>
</dbReference>
<dbReference type="InterPro" id="IPR009506">
    <property type="entry name" value="YjiS-like"/>
</dbReference>
<evidence type="ECO:0000313" key="2">
    <source>
        <dbReference type="EMBL" id="NIY72231.1"/>
    </source>
</evidence>
<organism evidence="2 3">
    <name type="scientific">Marivivens donghaensis</name>
    <dbReference type="NCBI Taxonomy" id="1699413"/>
    <lineage>
        <taxon>Bacteria</taxon>
        <taxon>Pseudomonadati</taxon>
        <taxon>Pseudomonadota</taxon>
        <taxon>Alphaproteobacteria</taxon>
        <taxon>Rhodobacterales</taxon>
        <taxon>Paracoccaceae</taxon>
        <taxon>Marivivens group</taxon>
        <taxon>Marivivens</taxon>
    </lineage>
</organism>
<evidence type="ECO:0000313" key="3">
    <source>
        <dbReference type="Proteomes" id="UP000709466"/>
    </source>
</evidence>
<keyword evidence="3" id="KW-1185">Reference proteome</keyword>
<comment type="caution">
    <text evidence="2">The sequence shown here is derived from an EMBL/GenBank/DDBJ whole genome shotgun (WGS) entry which is preliminary data.</text>
</comment>
<accession>A0ABX0VVU8</accession>
<sequence>MTFISIPLSRRQPVMQRLVSFVSRARAVARSRRQLAGLTDDQLCDIGLSRAEAVQEANRSVWDAEDAWYRARG</sequence>
<feature type="domain" description="YjiS-like" evidence="1">
    <location>
        <begin position="22"/>
        <end position="53"/>
    </location>
</feature>